<evidence type="ECO:0000313" key="2">
    <source>
        <dbReference type="Proteomes" id="UP000282454"/>
    </source>
</evidence>
<sequence>MTTPTKKRQLLVIAAAAATAIAGTIGLLVVSAIPDYRTTVLVDTSAPGADFPAIADAVGATLHNTGSGDAVSVRRFGGDCGSADNTAELTDDPVEARPALQSLHPSGRATLLSGILAAVDDFTGVYPFRGSERNRIIVITTTGTDACTADQGEVSRTIQDHIRAAGLTIDLRVIGHRVPEDQRATLTSLSPGTAFTDDPAQLAVTLDELAIPQSPEAARIKVTAPPPKPPAEPRFAFTTIDKLGVVEGGRVTAQADVRMREEYQTPTPDLTLDGRFAFAANAPGVTTIDVESGAGRTIPCDGCVKAVPVGGSRIAWVDQANRLMIADLAGAQAQQPVTSVALPAVPPSSDYADQPARLQAGAEGTVLVTLPDAAGTAAYGGPEDLFLVNLDGEVRALGTTDSNLGVGVAAIAPDGEAVAYVRGTHGGSCEERYTTTIVSTGSGEVRTPGAVSPDFDSDIYGGMVAAWYDGDGVLNRINSTWRCSQLNEPTYIQRGSHERLVGDQWAVQYDSPVLDSRLVGPGTRAAITAPTPDTTDVSPDGGTLYVEVDGKRVDVVVGALAIAVAGIVR</sequence>
<evidence type="ECO:0000313" key="1">
    <source>
        <dbReference type="EMBL" id="RLK58866.1"/>
    </source>
</evidence>
<dbReference type="RefSeq" id="WP_121391768.1">
    <property type="nucleotide sequence ID" value="NZ_RCDD01000002.1"/>
</dbReference>
<protein>
    <submittedName>
        <fullName evidence="1">Uncharacterized protein</fullName>
    </submittedName>
</protein>
<reference evidence="1 2" key="1">
    <citation type="submission" date="2018-10" db="EMBL/GenBank/DDBJ databases">
        <title>Genomic Encyclopedia of Archaeal and Bacterial Type Strains, Phase II (KMG-II): from individual species to whole genera.</title>
        <authorList>
            <person name="Goeker M."/>
        </authorList>
    </citation>
    <scope>NUCLEOTIDE SEQUENCE [LARGE SCALE GENOMIC DNA]</scope>
    <source>
        <strain evidence="1 2">DSM 45657</strain>
    </source>
</reference>
<dbReference type="EMBL" id="RCDD01000002">
    <property type="protein sequence ID" value="RLK58866.1"/>
    <property type="molecule type" value="Genomic_DNA"/>
</dbReference>
<dbReference type="OrthoDB" id="3680186at2"/>
<dbReference type="SUPFAM" id="SSF53300">
    <property type="entry name" value="vWA-like"/>
    <property type="match status" value="1"/>
</dbReference>
<dbReference type="InterPro" id="IPR036465">
    <property type="entry name" value="vWFA_dom_sf"/>
</dbReference>
<accession>A0A421B364</accession>
<comment type="caution">
    <text evidence="1">The sequence shown here is derived from an EMBL/GenBank/DDBJ whole genome shotgun (WGS) entry which is preliminary data.</text>
</comment>
<dbReference type="Proteomes" id="UP000282454">
    <property type="component" value="Unassembled WGS sequence"/>
</dbReference>
<gene>
    <name evidence="1" type="ORF">CLV68_3346</name>
</gene>
<keyword evidence="2" id="KW-1185">Reference proteome</keyword>
<dbReference type="Gene3D" id="3.40.50.410">
    <property type="entry name" value="von Willebrand factor, type A domain"/>
    <property type="match status" value="1"/>
</dbReference>
<name>A0A421B364_9PSEU</name>
<dbReference type="AlphaFoldDB" id="A0A421B364"/>
<proteinExistence type="predicted"/>
<dbReference type="SUPFAM" id="SSF69304">
    <property type="entry name" value="Tricorn protease N-terminal domain"/>
    <property type="match status" value="1"/>
</dbReference>
<organism evidence="1 2">
    <name type="scientific">Actinokineospora cianjurensis</name>
    <dbReference type="NCBI Taxonomy" id="585224"/>
    <lineage>
        <taxon>Bacteria</taxon>
        <taxon>Bacillati</taxon>
        <taxon>Actinomycetota</taxon>
        <taxon>Actinomycetes</taxon>
        <taxon>Pseudonocardiales</taxon>
        <taxon>Pseudonocardiaceae</taxon>
        <taxon>Actinokineospora</taxon>
    </lineage>
</organism>